<reference evidence="1" key="1">
    <citation type="submission" date="2018-01" db="EMBL/GenBank/DDBJ databases">
        <title>An insight into the sialome of Amazonian anophelines.</title>
        <authorList>
            <person name="Ribeiro J.M."/>
            <person name="Scarpassa V."/>
            <person name="Calvo E."/>
        </authorList>
    </citation>
    <scope>NUCLEOTIDE SEQUENCE</scope>
    <source>
        <tissue evidence="1">Salivary glands</tissue>
    </source>
</reference>
<organism evidence="1">
    <name type="scientific">Anopheles triannulatus</name>
    <dbReference type="NCBI Taxonomy" id="58253"/>
    <lineage>
        <taxon>Eukaryota</taxon>
        <taxon>Metazoa</taxon>
        <taxon>Ecdysozoa</taxon>
        <taxon>Arthropoda</taxon>
        <taxon>Hexapoda</taxon>
        <taxon>Insecta</taxon>
        <taxon>Pterygota</taxon>
        <taxon>Neoptera</taxon>
        <taxon>Endopterygota</taxon>
        <taxon>Diptera</taxon>
        <taxon>Nematocera</taxon>
        <taxon>Culicoidea</taxon>
        <taxon>Culicidae</taxon>
        <taxon>Anophelinae</taxon>
        <taxon>Anopheles</taxon>
    </lineage>
</organism>
<proteinExistence type="predicted"/>
<protein>
    <submittedName>
        <fullName evidence="1">Putative secreted protein</fullName>
    </submittedName>
</protein>
<sequence>MDFFLSPMTAVCSGVSCGVFLVSVFAADSVEIAVTVLMEDSSSEQENLPFCRFRSIEMSPSTVSSRLFCRQSDFFSNVLNLRLSCVMIRCTSQSCSSRFFVTKPAFISACICASKLSCFLSSVDISSGVSGRLGLVAVSGGTYLCRVVSANSVLQ</sequence>
<name>A0A2M4B5M2_9DIPT</name>
<accession>A0A2M4B5M2</accession>
<dbReference type="EMBL" id="GGFK01015023">
    <property type="protein sequence ID" value="MBW48344.1"/>
    <property type="molecule type" value="Transcribed_RNA"/>
</dbReference>
<evidence type="ECO:0000313" key="1">
    <source>
        <dbReference type="EMBL" id="MBW48344.1"/>
    </source>
</evidence>
<dbReference type="AlphaFoldDB" id="A0A2M4B5M2"/>